<evidence type="ECO:0000313" key="2">
    <source>
        <dbReference type="EMBL" id="CBH23678.1"/>
    </source>
</evidence>
<feature type="domain" description="AbiEi antitoxin N-terminal" evidence="1">
    <location>
        <begin position="71"/>
        <end position="94"/>
    </location>
</feature>
<dbReference type="KEGG" id="srm:SRM_00757"/>
<proteinExistence type="predicted"/>
<evidence type="ECO:0000259" key="1">
    <source>
        <dbReference type="Pfam" id="PF13338"/>
    </source>
</evidence>
<sequence>MAEPSGLSGVLSGNLHSHFLYYRRADILTMLLQYPLPSSNSPSGSMTKTERVLRRAREQGVLWADDLKEDIPARYLRRLAERGELERVGRGLYRHPDAPISEHHSLALIGARYPDVRICLLSALQFHDLTTQWPRKVWIAREPGDWTPTASPVELEVVRMSGASFTEGVETHEVEGVPINVFAPAKTIADCFKFRGKVGTDTAIEALRSYVRSGVGPVDDLYHFADVCSVQTVMRPYIEATV</sequence>
<dbReference type="Pfam" id="PF13338">
    <property type="entry name" value="AbiEi_4"/>
    <property type="match status" value="1"/>
</dbReference>
<dbReference type="PATRIC" id="fig|761659.10.peg.846"/>
<reference evidence="2 3" key="1">
    <citation type="journal article" date="2010" name="ISME J.">
        <title>Fine-scale evolution: genomic, phenotypic and ecological differentiation in two coexisting Salinibacter ruber strains.</title>
        <authorList>
            <person name="Pena A."/>
            <person name="Teeling H."/>
            <person name="Huerta-Cepas J."/>
            <person name="Santos F."/>
            <person name="Yarza P."/>
            <person name="Brito-Echeverria J."/>
            <person name="Lucio M."/>
            <person name="Schmitt-Kopplin P."/>
            <person name="Meseguer I."/>
            <person name="Schenowitz C."/>
            <person name="Dossat C."/>
            <person name="Barbe V."/>
            <person name="Dopazo J."/>
            <person name="Rossello-Mora R."/>
            <person name="Schuler M."/>
            <person name="Glockner F.O."/>
            <person name="Amann R."/>
            <person name="Gabaldon T."/>
            <person name="Anton J."/>
        </authorList>
    </citation>
    <scope>NUCLEOTIDE SEQUENCE [LARGE SCALE GENOMIC DNA]</scope>
    <source>
        <strain evidence="2 3">M8</strain>
    </source>
</reference>
<name>D5H6M3_SALRM</name>
<evidence type="ECO:0000313" key="3">
    <source>
        <dbReference type="Proteomes" id="UP000000933"/>
    </source>
</evidence>
<dbReference type="EMBL" id="FP565814">
    <property type="protein sequence ID" value="CBH23678.1"/>
    <property type="molecule type" value="Genomic_DNA"/>
</dbReference>
<dbReference type="HOGENOM" id="CLU_089333_0_1_10"/>
<accession>D5H6M3</accession>
<reference evidence="3" key="2">
    <citation type="submission" date="2010-04" db="EMBL/GenBank/DDBJ databases">
        <title>Genome sequence of Salinibacter ruber M8.</title>
        <authorList>
            <consortium name="Genoscope"/>
        </authorList>
    </citation>
    <scope>NUCLEOTIDE SEQUENCE [LARGE SCALE GENOMIC DNA]</scope>
    <source>
        <strain evidence="3">M8</strain>
    </source>
</reference>
<gene>
    <name evidence="2" type="ordered locus">SRM_00757</name>
</gene>
<organism evidence="2 3">
    <name type="scientific">Salinibacter ruber (strain M8)</name>
    <dbReference type="NCBI Taxonomy" id="761659"/>
    <lineage>
        <taxon>Bacteria</taxon>
        <taxon>Pseudomonadati</taxon>
        <taxon>Rhodothermota</taxon>
        <taxon>Rhodothermia</taxon>
        <taxon>Rhodothermales</taxon>
        <taxon>Salinibacteraceae</taxon>
        <taxon>Salinibacter</taxon>
    </lineage>
</organism>
<protein>
    <recommendedName>
        <fullName evidence="1">AbiEi antitoxin N-terminal domain-containing protein</fullName>
    </recommendedName>
</protein>
<dbReference type="AlphaFoldDB" id="D5H6M3"/>
<dbReference type="Proteomes" id="UP000000933">
    <property type="component" value="Chromosome"/>
</dbReference>
<dbReference type="InterPro" id="IPR025159">
    <property type="entry name" value="AbiEi_N"/>
</dbReference>